<name>I0HS80_RUBGI</name>
<evidence type="ECO:0000313" key="9">
    <source>
        <dbReference type="Proteomes" id="UP000007883"/>
    </source>
</evidence>
<dbReference type="Proteomes" id="UP000007883">
    <property type="component" value="Chromosome"/>
</dbReference>
<evidence type="ECO:0000256" key="3">
    <source>
        <dbReference type="ARBA" id="ARBA00022801"/>
    </source>
</evidence>
<evidence type="ECO:0000259" key="7">
    <source>
        <dbReference type="Pfam" id="PF00884"/>
    </source>
</evidence>
<sequence>MKTILHTAALVGGALGTVASVPPAVAAPAPAAPQPAERPANAPNVVWILLDDVGFGASSAFGGLIDTPNLEALAAQGLRYTNFHTTAISSPTRAALLTGRNHHSVGLGLFPETANEQPGYNGHIPPSKGTVAEVLRNAGYSTIAVGKWHLAPVAEASAAGPFTGWPTGKGFDRYFGFLYGETDQWAPQLVEDTHVADVDPAGRHLNELLTDRAIRYVANARSLRPDQPFFLYYAPGATHAPHQVAPEWIQRYRGRFDAGWDAYRERTFARQRELGVVPANAKLPPRHPRVPAWDTLDADHQRLYARYFETYAGFLSYTDAEIGRLVDYLKRSGQYENTIFAVVVGDNGASKEGTDLGTLNGLGDLLAPPSGIAGELARIDEIGSKTSSPNYPLGWAQATNTPYRQWKQDANAEGGTRNPLILVAPGLRERGTVREQFGHVIDLLPTTLELARLPAPRTIAGVEQAPFEGVSLAASVTDRKAPSPHHVQYFEINGTRAIYADGWKASTLHTPGTPFEQDAWELYDLREDPTELRDLAARHPDKLAELKALFDAEARKYQVYPLKDTLFTDFASRRSVFGQRKTIELLPGLDPLFSSTAPNVASGAFEIAAQVEIPERGAQGVLLANGGRFGGGSFYVQAGRLHYAQNNGRGVSTVSSEPLAPGRSTLRLVFRTLARDKARVQLFQGDRAIGEGTVPLNFGLAYFSYDESFDVGRDLQTPVTPDYAAPFAFDGRLDKVTIRYPQ</sequence>
<dbReference type="STRING" id="983917.RGE_25260"/>
<dbReference type="RefSeq" id="WP_014428729.1">
    <property type="nucleotide sequence ID" value="NC_017075.1"/>
</dbReference>
<dbReference type="PROSITE" id="PS00149">
    <property type="entry name" value="SULFATASE_2"/>
    <property type="match status" value="1"/>
</dbReference>
<dbReference type="HOGENOM" id="CLU_006332_11_0_4"/>
<dbReference type="GO" id="GO:0046872">
    <property type="term" value="F:metal ion binding"/>
    <property type="evidence" value="ECO:0007669"/>
    <property type="project" value="UniProtKB-KW"/>
</dbReference>
<feature type="domain" description="Sulfatase N-terminal" evidence="7">
    <location>
        <begin position="43"/>
        <end position="451"/>
    </location>
</feature>
<keyword evidence="9" id="KW-1185">Reference proteome</keyword>
<reference evidence="8 9" key="1">
    <citation type="journal article" date="2012" name="J. Bacteriol.">
        <title>Complete genome sequence of phototrophic betaproteobacterium Rubrivivax gelatinosus IL144.</title>
        <authorList>
            <person name="Nagashima S."/>
            <person name="Kamimura A."/>
            <person name="Shimizu T."/>
            <person name="Nakamura-isaki S."/>
            <person name="Aono E."/>
            <person name="Sakamoto K."/>
            <person name="Ichikawa N."/>
            <person name="Nakazawa H."/>
            <person name="Sekine M."/>
            <person name="Yamazaki S."/>
            <person name="Fujita N."/>
            <person name="Shimada K."/>
            <person name="Hanada S."/>
            <person name="Nagashima K.V.P."/>
        </authorList>
    </citation>
    <scope>NUCLEOTIDE SEQUENCE [LARGE SCALE GENOMIC DNA]</scope>
    <source>
        <strain evidence="9">NBRC 100245 / IL144</strain>
    </source>
</reference>
<dbReference type="eggNOG" id="COG3119">
    <property type="taxonomic scope" value="Bacteria"/>
</dbReference>
<dbReference type="SUPFAM" id="SSF53649">
    <property type="entry name" value="Alkaline phosphatase-like"/>
    <property type="match status" value="1"/>
</dbReference>
<organism evidence="8 9">
    <name type="scientific">Rubrivivax gelatinosus (strain NBRC 100245 / IL144)</name>
    <dbReference type="NCBI Taxonomy" id="983917"/>
    <lineage>
        <taxon>Bacteria</taxon>
        <taxon>Pseudomonadati</taxon>
        <taxon>Pseudomonadota</taxon>
        <taxon>Betaproteobacteria</taxon>
        <taxon>Burkholderiales</taxon>
        <taxon>Sphaerotilaceae</taxon>
        <taxon>Rubrivivax</taxon>
    </lineage>
</organism>
<dbReference type="Gene3D" id="3.30.1120.10">
    <property type="match status" value="1"/>
</dbReference>
<dbReference type="PANTHER" id="PTHR42693">
    <property type="entry name" value="ARYLSULFATASE FAMILY MEMBER"/>
    <property type="match status" value="1"/>
</dbReference>
<evidence type="ECO:0000256" key="5">
    <source>
        <dbReference type="PIRSR" id="PIRSR600917-52"/>
    </source>
</evidence>
<dbReference type="Pfam" id="PF00884">
    <property type="entry name" value="Sulfatase"/>
    <property type="match status" value="1"/>
</dbReference>
<evidence type="ECO:0000313" key="8">
    <source>
        <dbReference type="EMBL" id="BAL95867.1"/>
    </source>
</evidence>
<keyword evidence="4" id="KW-0106">Calcium</keyword>
<gene>
    <name evidence="8" type="ordered locus">RGE_25260</name>
</gene>
<dbReference type="KEGG" id="rge:RGE_25260"/>
<dbReference type="AlphaFoldDB" id="I0HS80"/>
<dbReference type="Gene3D" id="3.40.720.10">
    <property type="entry name" value="Alkaline Phosphatase, subunit A"/>
    <property type="match status" value="1"/>
</dbReference>
<feature type="signal peptide" evidence="6">
    <location>
        <begin position="1"/>
        <end position="26"/>
    </location>
</feature>
<keyword evidence="2" id="KW-0479">Metal-binding</keyword>
<feature type="modified residue" description="3-oxoalanine (Ser)" evidence="5">
    <location>
        <position position="89"/>
    </location>
</feature>
<protein>
    <submittedName>
        <fullName evidence="8">Sulfatase domain protein</fullName>
        <ecNumber evidence="8">3.1.6.1</ecNumber>
    </submittedName>
</protein>
<dbReference type="InterPro" id="IPR050738">
    <property type="entry name" value="Sulfatase"/>
</dbReference>
<evidence type="ECO:0000256" key="4">
    <source>
        <dbReference type="ARBA" id="ARBA00022837"/>
    </source>
</evidence>
<evidence type="ECO:0000256" key="6">
    <source>
        <dbReference type="SAM" id="SignalP"/>
    </source>
</evidence>
<proteinExistence type="inferred from homology"/>
<keyword evidence="3 8" id="KW-0378">Hydrolase</keyword>
<evidence type="ECO:0000256" key="1">
    <source>
        <dbReference type="ARBA" id="ARBA00008779"/>
    </source>
</evidence>
<comment type="PTM">
    <text evidence="5">The conversion to 3-oxoalanine (also known as C-formylglycine, FGly), of a serine or cysteine residue in prokaryotes and of a cysteine residue in eukaryotes, is critical for catalytic activity.</text>
</comment>
<dbReference type="InterPro" id="IPR024607">
    <property type="entry name" value="Sulfatase_CS"/>
</dbReference>
<dbReference type="CDD" id="cd16025">
    <property type="entry name" value="PAS_like"/>
    <property type="match status" value="1"/>
</dbReference>
<dbReference type="PATRIC" id="fig|983917.3.peg.2458"/>
<accession>I0HS80</accession>
<dbReference type="PROSITE" id="PS00523">
    <property type="entry name" value="SULFATASE_1"/>
    <property type="match status" value="1"/>
</dbReference>
<feature type="chain" id="PRO_5003629203" evidence="6">
    <location>
        <begin position="27"/>
        <end position="742"/>
    </location>
</feature>
<evidence type="ECO:0000256" key="2">
    <source>
        <dbReference type="ARBA" id="ARBA00022723"/>
    </source>
</evidence>
<dbReference type="GO" id="GO:0004065">
    <property type="term" value="F:arylsulfatase activity"/>
    <property type="evidence" value="ECO:0007669"/>
    <property type="project" value="UniProtKB-EC"/>
</dbReference>
<dbReference type="InterPro" id="IPR000917">
    <property type="entry name" value="Sulfatase_N"/>
</dbReference>
<dbReference type="EC" id="3.1.6.1" evidence="8"/>
<dbReference type="InterPro" id="IPR017850">
    <property type="entry name" value="Alkaline_phosphatase_core_sf"/>
</dbReference>
<keyword evidence="6" id="KW-0732">Signal</keyword>
<dbReference type="EMBL" id="AP012320">
    <property type="protein sequence ID" value="BAL95867.1"/>
    <property type="molecule type" value="Genomic_DNA"/>
</dbReference>
<comment type="similarity">
    <text evidence="1">Belongs to the sulfatase family.</text>
</comment>
<dbReference type="PANTHER" id="PTHR42693:SF43">
    <property type="entry name" value="BLL2667 PROTEIN"/>
    <property type="match status" value="1"/>
</dbReference>